<dbReference type="AlphaFoldDB" id="A0AAN7G9H2"/>
<dbReference type="InterPro" id="IPR041412">
    <property type="entry name" value="Xrn1_helical"/>
</dbReference>
<comment type="similarity">
    <text evidence="1 6">Belongs to the 5'-3' exonuclease family. XRN2/RAT1 subfamily.</text>
</comment>
<evidence type="ECO:0000256" key="4">
    <source>
        <dbReference type="ARBA" id="ARBA00022801"/>
    </source>
</evidence>
<dbReference type="GO" id="GO:0006397">
    <property type="term" value="P:mRNA processing"/>
    <property type="evidence" value="ECO:0007669"/>
    <property type="project" value="UniProtKB-UniRule"/>
</dbReference>
<dbReference type="InterPro" id="IPR017151">
    <property type="entry name" value="Xrn2/3/4"/>
</dbReference>
<dbReference type="GO" id="GO:0005634">
    <property type="term" value="C:nucleus"/>
    <property type="evidence" value="ECO:0007669"/>
    <property type="project" value="InterPro"/>
</dbReference>
<organism evidence="10 11">
    <name type="scientific">Quercus rubra</name>
    <name type="common">Northern red oak</name>
    <name type="synonym">Quercus borealis</name>
    <dbReference type="NCBI Taxonomy" id="3512"/>
    <lineage>
        <taxon>Eukaryota</taxon>
        <taxon>Viridiplantae</taxon>
        <taxon>Streptophyta</taxon>
        <taxon>Embryophyta</taxon>
        <taxon>Tracheophyta</taxon>
        <taxon>Spermatophyta</taxon>
        <taxon>Magnoliopsida</taxon>
        <taxon>eudicotyledons</taxon>
        <taxon>Gunneridae</taxon>
        <taxon>Pentapetalae</taxon>
        <taxon>rosids</taxon>
        <taxon>fabids</taxon>
        <taxon>Fagales</taxon>
        <taxon>Fagaceae</taxon>
        <taxon>Quercus</taxon>
    </lineage>
</organism>
<dbReference type="EMBL" id="JAXUIC010000001">
    <property type="protein sequence ID" value="KAK4607905.1"/>
    <property type="molecule type" value="Genomic_DNA"/>
</dbReference>
<keyword evidence="3 6" id="KW-0540">Nuclease</keyword>
<feature type="region of interest" description="Disordered" evidence="7">
    <location>
        <begin position="918"/>
        <end position="946"/>
    </location>
</feature>
<dbReference type="EC" id="3.1.13.-" evidence="6"/>
<feature type="compositionally biased region" description="Polar residues" evidence="7">
    <location>
        <begin position="989"/>
        <end position="1016"/>
    </location>
</feature>
<dbReference type="Gene3D" id="1.25.40.1050">
    <property type="match status" value="1"/>
</dbReference>
<feature type="region of interest" description="Disordered" evidence="7">
    <location>
        <begin position="972"/>
        <end position="1016"/>
    </location>
</feature>
<dbReference type="FunFam" id="3.40.50.12390:FF:000003">
    <property type="entry name" value="5'-3' exoribonuclease"/>
    <property type="match status" value="1"/>
</dbReference>
<keyword evidence="4 6" id="KW-0378">Hydrolase</keyword>
<evidence type="ECO:0000256" key="5">
    <source>
        <dbReference type="ARBA" id="ARBA00022839"/>
    </source>
</evidence>
<dbReference type="Pfam" id="PF03159">
    <property type="entry name" value="XRN_N"/>
    <property type="match status" value="1"/>
</dbReference>
<evidence type="ECO:0000256" key="2">
    <source>
        <dbReference type="ARBA" id="ARBA00022664"/>
    </source>
</evidence>
<dbReference type="FunFam" id="1.25.40.1050:FF:000002">
    <property type="entry name" value="5'-3' exoribonuclease"/>
    <property type="match status" value="1"/>
</dbReference>
<comment type="function">
    <text evidence="6">Possesses 5'-&gt;3' exoribonuclease activity. Acts as an endogenous post-transcriptional gene silencing (PTGS) suppressor.</text>
</comment>
<keyword evidence="2 6" id="KW-0507">mRNA processing</keyword>
<dbReference type="Pfam" id="PF17846">
    <property type="entry name" value="XRN_M"/>
    <property type="match status" value="1"/>
</dbReference>
<dbReference type="PANTHER" id="PTHR12341:SF62">
    <property type="entry name" value="5'-3' EXORIBONUCLEASE 3-LIKE"/>
    <property type="match status" value="1"/>
</dbReference>
<protein>
    <recommendedName>
        <fullName evidence="6">5'-3' exoribonuclease</fullName>
        <ecNumber evidence="6">3.1.13.-</ecNumber>
    </recommendedName>
</protein>
<gene>
    <name evidence="10" type="ORF">RGQ29_001641</name>
</gene>
<dbReference type="GO" id="GO:0004534">
    <property type="term" value="F:5'-3' RNA exonuclease activity"/>
    <property type="evidence" value="ECO:0007669"/>
    <property type="project" value="UniProtKB-UniRule"/>
</dbReference>
<dbReference type="InterPro" id="IPR027073">
    <property type="entry name" value="5_3_exoribonuclease"/>
</dbReference>
<dbReference type="CDD" id="cd18673">
    <property type="entry name" value="PIN_XRN1-2-like"/>
    <property type="match status" value="1"/>
</dbReference>
<evidence type="ECO:0000313" key="10">
    <source>
        <dbReference type="EMBL" id="KAK4607905.1"/>
    </source>
</evidence>
<reference evidence="10 11" key="1">
    <citation type="journal article" date="2023" name="G3 (Bethesda)">
        <title>A haplotype-resolved chromosome-scale genome for Quercus rubra L. provides insights into the genetics of adaptive traits for red oak species.</title>
        <authorList>
            <person name="Kapoor B."/>
            <person name="Jenkins J."/>
            <person name="Schmutz J."/>
            <person name="Zhebentyayeva T."/>
            <person name="Kuelheim C."/>
            <person name="Coggeshall M."/>
            <person name="Heim C."/>
            <person name="Lasky J.R."/>
            <person name="Leites L."/>
            <person name="Islam-Faridi N."/>
            <person name="Romero-Severson J."/>
            <person name="DeLeo V.L."/>
            <person name="Lucas S.M."/>
            <person name="Lazic D."/>
            <person name="Gailing O."/>
            <person name="Carlson J."/>
            <person name="Staton M."/>
        </authorList>
    </citation>
    <scope>NUCLEOTIDE SEQUENCE [LARGE SCALE GENOMIC DNA]</scope>
    <source>
        <strain evidence="10">Pseudo-F2</strain>
    </source>
</reference>
<feature type="region of interest" description="Disordered" evidence="7">
    <location>
        <begin position="818"/>
        <end position="842"/>
    </location>
</feature>
<feature type="domain" description="Xrn1 N-terminal" evidence="8">
    <location>
        <begin position="1"/>
        <end position="252"/>
    </location>
</feature>
<proteinExistence type="inferred from homology"/>
<dbReference type="PIRSF" id="PIRSF037239">
    <property type="entry name" value="Exonuclease_Xrn2"/>
    <property type="match status" value="1"/>
</dbReference>
<evidence type="ECO:0000259" key="9">
    <source>
        <dbReference type="Pfam" id="PF17846"/>
    </source>
</evidence>
<evidence type="ECO:0000256" key="6">
    <source>
        <dbReference type="PIRNR" id="PIRNR037239"/>
    </source>
</evidence>
<feature type="compositionally biased region" description="Polar residues" evidence="7">
    <location>
        <begin position="870"/>
        <end position="881"/>
    </location>
</feature>
<comment type="caution">
    <text evidence="10">The sequence shown here is derived from an EMBL/GenBank/DDBJ whole genome shotgun (WGS) entry which is preliminary data.</text>
</comment>
<evidence type="ECO:0000313" key="11">
    <source>
        <dbReference type="Proteomes" id="UP001324115"/>
    </source>
</evidence>
<dbReference type="GO" id="GO:0000956">
    <property type="term" value="P:nuclear-transcribed mRNA catabolic process"/>
    <property type="evidence" value="ECO:0007669"/>
    <property type="project" value="TreeGrafter"/>
</dbReference>
<evidence type="ECO:0000256" key="1">
    <source>
        <dbReference type="ARBA" id="ARBA00006994"/>
    </source>
</evidence>
<evidence type="ECO:0000256" key="3">
    <source>
        <dbReference type="ARBA" id="ARBA00022722"/>
    </source>
</evidence>
<feature type="domain" description="Xrn1 helical" evidence="9">
    <location>
        <begin position="326"/>
        <end position="775"/>
    </location>
</feature>
<dbReference type="Proteomes" id="UP001324115">
    <property type="component" value="Unassembled WGS sequence"/>
</dbReference>
<accession>A0AAN7G9H2</accession>
<dbReference type="GO" id="GO:0003723">
    <property type="term" value="F:RNA binding"/>
    <property type="evidence" value="ECO:0007669"/>
    <property type="project" value="TreeGrafter"/>
</dbReference>
<feature type="compositionally biased region" description="Basic and acidic residues" evidence="7">
    <location>
        <begin position="921"/>
        <end position="931"/>
    </location>
</feature>
<dbReference type="InterPro" id="IPR004859">
    <property type="entry name" value="Xrn1_N"/>
</dbReference>
<dbReference type="PANTHER" id="PTHR12341">
    <property type="entry name" value="5'-&gt;3' EXORIBONUCLEASE"/>
    <property type="match status" value="1"/>
</dbReference>
<name>A0AAN7G9H2_QUERU</name>
<evidence type="ECO:0000259" key="8">
    <source>
        <dbReference type="Pfam" id="PF03159"/>
    </source>
</evidence>
<sequence length="1016" mass="116468">MGVPSFYRWLINKYPNIVVKAIEERQEQDSERIDTTLPNPNGIEFDNFYLDMNGIIHPCFHPDDHPSPPETFEEVFNNIFEYIDHLFSIVRPRKLLYMAIDGVAPRAKMNQQRCRRFRTAKDNEIAAAEEEKLRRQFEREGKPVLPKRESEVSDSNIITPGTEFMYKLSKALESYISSRMNDDPGWRNIKVILSDSNVPGEGEHKIMSFIRYQRNVSGYDPNTRHCLYGLDADLIMLALATHEVHFSILREDVLQAQQAVGESASETSLKFESGLEKSGGGLFNSSNMVKKSASLAKKPYGFLHVWILREYLELDIKITDPPENFKIDLERIVDDFVFICFFAGNDFLPHMPTLELHEGAIDLLIYVYMKDFKNFGGYLVDMSRPAEDKRAGYIKLSRVEKFILLVGSYEDKIFKKRLELRNRKLKRLCYYLDDQEDNECGNLEIHPRDNDHEEASSFIGSATVRVQNVSSFEIIKNTKELKEKLKSNLRKKYDLFRNGGLGTDKVRLGDSGWKDRYYKEKFSAESSGEIENLRKEIVKNYTEGLLWVLLYYFSGVPSWTWFYPYHYGPSASDLKGLAQVRVKFKQGYPFKPFDQLLSVLPPPSAHALPKVYHALMTNEESNIIDFYPTDFDVDTDGKRFMWQGICKLPFIEEGRLLDETKDLEKDLSEVETMRNRNSADRLYVSSTCKLASQVLSLTPMQNESVKIDTSLSDGIGGSMRRLNQDTERDQEEVHCNIEENSVLCVSFEMPDGNAHVPRLLDGVNIPEKTITEDDILETELWHEFQGNKPPSRLQQHQGCRKADNGTQEGYCRRFMPDSSTEVTHNQAGRGWGAGRGKQHDSSNISKHIESTIGRIQLKDGERIMLPSSSFVEQNSTRSSWNARKGYSHPVSSSSNLNNRSSNYNGTCALNQKWKPVGTDISKNEGFKDNDLKNSGSSEGFRPYGRTQLLNNNNFWQSRTGSTNDRNNAWHQKINAGATPSNDQRREKQGSTGYTPNPNNMQVRGRGQNVTESSNRW</sequence>
<dbReference type="Gene3D" id="3.40.50.12390">
    <property type="match status" value="2"/>
</dbReference>
<keyword evidence="5 6" id="KW-0269">Exonuclease</keyword>
<keyword evidence="11" id="KW-1185">Reference proteome</keyword>
<feature type="region of interest" description="Disordered" evidence="7">
    <location>
        <begin position="870"/>
        <end position="898"/>
    </location>
</feature>
<evidence type="ECO:0000256" key="7">
    <source>
        <dbReference type="SAM" id="MobiDB-lite"/>
    </source>
</evidence>